<dbReference type="GO" id="GO:0008757">
    <property type="term" value="F:S-adenosylmethionine-dependent methyltransferase activity"/>
    <property type="evidence" value="ECO:0007669"/>
    <property type="project" value="InterPro"/>
</dbReference>
<dbReference type="SUPFAM" id="SSF53335">
    <property type="entry name" value="S-adenosyl-L-methionine-dependent methyltransferases"/>
    <property type="match status" value="1"/>
</dbReference>
<dbReference type="EMBL" id="JAAOLE020000001">
    <property type="protein sequence ID" value="NVI47339.1"/>
    <property type="molecule type" value="Genomic_DNA"/>
</dbReference>
<accession>A0A974A4J0</accession>
<evidence type="ECO:0000313" key="2">
    <source>
        <dbReference type="EMBL" id="NVI47339.1"/>
    </source>
</evidence>
<dbReference type="InterPro" id="IPR050508">
    <property type="entry name" value="Methyltransf_Superfamily"/>
</dbReference>
<dbReference type="EMBL" id="CP147711">
    <property type="protein sequence ID" value="WXC82787.1"/>
    <property type="molecule type" value="Genomic_DNA"/>
</dbReference>
<dbReference type="InterPro" id="IPR029063">
    <property type="entry name" value="SAM-dependent_MTases_sf"/>
</dbReference>
<protein>
    <submittedName>
        <fullName evidence="2">Class I SAM-dependent methyltransferase</fullName>
    </submittedName>
    <submittedName>
        <fullName evidence="3">Methyltransferase domain-containing protein</fullName>
    </submittedName>
</protein>
<feature type="domain" description="Methyltransferase type 11" evidence="1">
    <location>
        <begin position="147"/>
        <end position="230"/>
    </location>
</feature>
<organism evidence="2">
    <name type="scientific">Bradyrhizobium septentrionale</name>
    <dbReference type="NCBI Taxonomy" id="1404411"/>
    <lineage>
        <taxon>Bacteria</taxon>
        <taxon>Pseudomonadati</taxon>
        <taxon>Pseudomonadota</taxon>
        <taxon>Alphaproteobacteria</taxon>
        <taxon>Hyphomicrobiales</taxon>
        <taxon>Nitrobacteraceae</taxon>
        <taxon>Bradyrhizobium</taxon>
    </lineage>
</organism>
<sequence>MTMDWLRTSWRDVEVDESDDLLEPVLDDPAEHACAVEFGQISGKLISPDSGLPLHFNGVDLSTNSGELFPIDNRLPVLLPQAARHFADRNIETLSIGSIKSAFDQYLYLCAVKNAGGELNTPFDDPWYKRHLFRSRVLLATARGLVLDIGCDSPDLSRRMFPPSCEYLGIEPSLGRSEQFRVVGMAEFLPFAEATFDCVSFLTSLDHVFDYHTAIAEAARVLKPGGKLYLATLIWTESAELYRDAIHFHHFRDYEIQGALRGFSIAHIKRYGWKGDRHRFGVYLEATKL</sequence>
<dbReference type="AlphaFoldDB" id="A0A974A4J0"/>
<reference evidence="3" key="2">
    <citation type="journal article" date="2021" name="Int. J. Syst. Evol. Microbiol.">
        <title>Bradyrhizobium septentrionale sp. nov. (sv. septentrionale) and Bradyrhizobium quebecense sp. nov. (sv. septentrionale) associated with legumes native to Canada possess rearranged symbiosis genes and numerous insertion sequences.</title>
        <authorList>
            <person name="Bromfield E.S.P."/>
            <person name="Cloutier S."/>
        </authorList>
    </citation>
    <scope>NUCLEOTIDE SEQUENCE</scope>
    <source>
        <strain evidence="3">5S5</strain>
    </source>
</reference>
<dbReference type="Pfam" id="PF08241">
    <property type="entry name" value="Methyltransf_11"/>
    <property type="match status" value="1"/>
</dbReference>
<dbReference type="GO" id="GO:0032259">
    <property type="term" value="P:methylation"/>
    <property type="evidence" value="ECO:0007669"/>
    <property type="project" value="UniProtKB-KW"/>
</dbReference>
<dbReference type="PANTHER" id="PTHR42912">
    <property type="entry name" value="METHYLTRANSFERASE"/>
    <property type="match status" value="1"/>
</dbReference>
<dbReference type="Proteomes" id="UP001432046">
    <property type="component" value="Chromosome"/>
</dbReference>
<evidence type="ECO:0000313" key="4">
    <source>
        <dbReference type="Proteomes" id="UP001432046"/>
    </source>
</evidence>
<reference evidence="2" key="1">
    <citation type="submission" date="2020-06" db="EMBL/GenBank/DDBJ databases">
        <title>Whole Genome Sequence of Bradyrhizobium sp. Strain 1S1.</title>
        <authorList>
            <person name="Bromfield E.S.P."/>
            <person name="Cloutier S."/>
        </authorList>
    </citation>
    <scope>NUCLEOTIDE SEQUENCE [LARGE SCALE GENOMIC DNA]</scope>
    <source>
        <strain evidence="2">1S1</strain>
    </source>
</reference>
<proteinExistence type="predicted"/>
<reference evidence="3" key="3">
    <citation type="submission" date="2024-03" db="EMBL/GenBank/DDBJ databases">
        <authorList>
            <person name="Bromfield E.S.P."/>
            <person name="Cloutier S."/>
        </authorList>
    </citation>
    <scope>NUCLEOTIDE SEQUENCE</scope>
    <source>
        <strain evidence="3">5S5</strain>
    </source>
</reference>
<evidence type="ECO:0000313" key="3">
    <source>
        <dbReference type="EMBL" id="WXC82787.1"/>
    </source>
</evidence>
<keyword evidence="2" id="KW-0808">Transferase</keyword>
<keyword evidence="2" id="KW-0489">Methyltransferase</keyword>
<dbReference type="InterPro" id="IPR013216">
    <property type="entry name" value="Methyltransf_11"/>
</dbReference>
<gene>
    <name evidence="2" type="ORF">HAP48_031150</name>
    <name evidence="3" type="ORF">WDK88_15005</name>
</gene>
<dbReference type="Gene3D" id="3.40.50.150">
    <property type="entry name" value="Vaccinia Virus protein VP39"/>
    <property type="match status" value="1"/>
</dbReference>
<dbReference type="CDD" id="cd02440">
    <property type="entry name" value="AdoMet_MTases"/>
    <property type="match status" value="1"/>
</dbReference>
<keyword evidence="4" id="KW-1185">Reference proteome</keyword>
<name>A0A974A4J0_9BRAD</name>
<evidence type="ECO:0000259" key="1">
    <source>
        <dbReference type="Pfam" id="PF08241"/>
    </source>
</evidence>
<dbReference type="RefSeq" id="WP_166207630.1">
    <property type="nucleotide sequence ID" value="NZ_CP088285.1"/>
</dbReference>